<proteinExistence type="predicted"/>
<dbReference type="AlphaFoldDB" id="A0A845LHZ4"/>
<dbReference type="SUPFAM" id="SSF52540">
    <property type="entry name" value="P-loop containing nucleoside triphosphate hydrolases"/>
    <property type="match status" value="1"/>
</dbReference>
<dbReference type="Proteomes" id="UP000471031">
    <property type="component" value="Unassembled WGS sequence"/>
</dbReference>
<gene>
    <name evidence="1" type="ORF">GTO89_16650</name>
</gene>
<dbReference type="OrthoDB" id="9763659at2"/>
<comment type="caution">
    <text evidence="1">The sequence shown here is derived from an EMBL/GenBank/DDBJ whole genome shotgun (WGS) entry which is preliminary data.</text>
</comment>
<sequence length="511" mass="58573">MNEPLIPIAYEDVINNFSTTELELKLMEFVEPNSDMELEINSLFFETKQSGKIVFILGKPGTGKSTFIHSLKWRPNIALRKLVSIDAAQLISDNNLSELLTEIKNISIESNEKKDKGPTAIIIDYLEDLQGFEEGNIKSFFRNLNGVLRKSPLLIIWPVTEKHEVDAMLGYAQNVSGTLFVKDKEVLNFTGPHTNKYIDIAKRTLTVLNAGKELDDFNLIHEDFVDTYNSVLRLPKVDINLREYYKLLKTHWQQKSGYLKDINRKIPKPTEVWFLFGYKNAEDIVAQFSRKTTRIEDAWSVITDRFSEYISNNSQRKGTWDARRLQLAFYGALKTRVMYIPTNTLISLLVSYSEHAELNKLFETMKTPDSWRKKPAAKSSLKRSPMYRQLIGEVYPSGKRKGGSTRKALEKAEPIFSKVVNWISTVGSDKALNKSIALALEDAGVKNASYEKPHPWIPNVIPDIFIDLPDKQICIEFHYTNKNEPYVLADYVLKKLDIYVTQLTSLISIKI</sequence>
<evidence type="ECO:0000313" key="1">
    <source>
        <dbReference type="EMBL" id="MZP44650.1"/>
    </source>
</evidence>
<keyword evidence="2" id="KW-1185">Reference proteome</keyword>
<keyword evidence="1" id="KW-0067">ATP-binding</keyword>
<dbReference type="RefSeq" id="WP_161263218.1">
    <property type="nucleotide sequence ID" value="NZ_JAFBDC010000025.1"/>
</dbReference>
<dbReference type="InterPro" id="IPR027417">
    <property type="entry name" value="P-loop_NTPase"/>
</dbReference>
<dbReference type="EMBL" id="WXEX01000024">
    <property type="protein sequence ID" value="MZP44650.1"/>
    <property type="molecule type" value="Genomic_DNA"/>
</dbReference>
<reference evidence="1 2" key="1">
    <citation type="submission" date="2020-01" db="EMBL/GenBank/DDBJ databases">
        <title>Whole genome sequence of Heliobacterium gestii DSM 11169.</title>
        <authorList>
            <person name="Kyndt J.A."/>
            <person name="Meyer T.E."/>
        </authorList>
    </citation>
    <scope>NUCLEOTIDE SEQUENCE [LARGE SCALE GENOMIC DNA]</scope>
    <source>
        <strain evidence="1 2">DSM 11169</strain>
    </source>
</reference>
<accession>A0A845LHZ4</accession>
<evidence type="ECO:0000313" key="2">
    <source>
        <dbReference type="Proteomes" id="UP000471031"/>
    </source>
</evidence>
<keyword evidence="1" id="KW-0547">Nucleotide-binding</keyword>
<name>A0A845LHZ4_HELGE</name>
<dbReference type="GO" id="GO:0005524">
    <property type="term" value="F:ATP binding"/>
    <property type="evidence" value="ECO:0007669"/>
    <property type="project" value="UniProtKB-KW"/>
</dbReference>
<dbReference type="Gene3D" id="3.40.50.300">
    <property type="entry name" value="P-loop containing nucleotide triphosphate hydrolases"/>
    <property type="match status" value="1"/>
</dbReference>
<protein>
    <submittedName>
        <fullName evidence="1">ATP-binding protein</fullName>
    </submittedName>
</protein>
<organism evidence="1 2">
    <name type="scientific">Heliomicrobium gestii</name>
    <name type="common">Heliobacterium gestii</name>
    <dbReference type="NCBI Taxonomy" id="2699"/>
    <lineage>
        <taxon>Bacteria</taxon>
        <taxon>Bacillati</taxon>
        <taxon>Bacillota</taxon>
        <taxon>Clostridia</taxon>
        <taxon>Eubacteriales</taxon>
        <taxon>Heliobacteriaceae</taxon>
        <taxon>Heliomicrobium</taxon>
    </lineage>
</organism>